<keyword evidence="1" id="KW-1133">Transmembrane helix</keyword>
<organism evidence="2 3">
    <name type="scientific">Eshraghiella crossota DSM 2876</name>
    <dbReference type="NCBI Taxonomy" id="511680"/>
    <lineage>
        <taxon>Bacteria</taxon>
        <taxon>Bacillati</taxon>
        <taxon>Bacillota</taxon>
        <taxon>Clostridia</taxon>
        <taxon>Lachnospirales</taxon>
        <taxon>Lachnospiraceae</taxon>
        <taxon>Eshraghiella</taxon>
    </lineage>
</organism>
<proteinExistence type="predicted"/>
<feature type="transmembrane region" description="Helical" evidence="1">
    <location>
        <begin position="16"/>
        <end position="34"/>
    </location>
</feature>
<feature type="transmembrane region" description="Helical" evidence="1">
    <location>
        <begin position="110"/>
        <end position="136"/>
    </location>
</feature>
<dbReference type="AlphaFoldDB" id="D4S097"/>
<evidence type="ECO:0000313" key="3">
    <source>
        <dbReference type="Proteomes" id="UP000006238"/>
    </source>
</evidence>
<accession>D4S097</accession>
<feature type="transmembrane region" description="Helical" evidence="1">
    <location>
        <begin position="148"/>
        <end position="167"/>
    </location>
</feature>
<dbReference type="EMBL" id="ABWN01000030">
    <property type="protein sequence ID" value="EFF68245.1"/>
    <property type="molecule type" value="Genomic_DNA"/>
</dbReference>
<protein>
    <recommendedName>
        <fullName evidence="4">ABC-2 family transporter protein</fullName>
    </recommendedName>
</protein>
<feature type="transmembrane region" description="Helical" evidence="1">
    <location>
        <begin position="174"/>
        <end position="196"/>
    </location>
</feature>
<evidence type="ECO:0000256" key="1">
    <source>
        <dbReference type="SAM" id="Phobius"/>
    </source>
</evidence>
<gene>
    <name evidence="2" type="ORF">BUTYVIB_01514</name>
</gene>
<dbReference type="Proteomes" id="UP000006238">
    <property type="component" value="Unassembled WGS sequence"/>
</dbReference>
<dbReference type="STRING" id="45851.BHV86_10190"/>
<keyword evidence="1" id="KW-0812">Transmembrane</keyword>
<comment type="caution">
    <text evidence="2">The sequence shown here is derived from an EMBL/GenBank/DDBJ whole genome shotgun (WGS) entry which is preliminary data.</text>
</comment>
<keyword evidence="3" id="KW-1185">Reference proteome</keyword>
<evidence type="ECO:0008006" key="4">
    <source>
        <dbReference type="Google" id="ProtNLM"/>
    </source>
</evidence>
<dbReference type="HOGENOM" id="CLU_936101_0_0_9"/>
<evidence type="ECO:0000313" key="2">
    <source>
        <dbReference type="EMBL" id="EFF68245.1"/>
    </source>
</evidence>
<feature type="transmembrane region" description="Helical" evidence="1">
    <location>
        <begin position="216"/>
        <end position="235"/>
    </location>
</feature>
<dbReference type="eggNOG" id="ENOG5033IN3">
    <property type="taxonomic scope" value="Bacteria"/>
</dbReference>
<keyword evidence="1" id="KW-0472">Membrane</keyword>
<feature type="transmembrane region" description="Helical" evidence="1">
    <location>
        <begin position="72"/>
        <end position="89"/>
    </location>
</feature>
<sequence>MNKMIYIKRTVLNKKYWLSSMAALVLLLCCTIYINPENGQKYLFISAFYDNFIIERLGIIDLKSIFLGYDKGYLWMFASIIVNFPCLINQKTERFLIFRTGKNRYIFGKYFSDLVMSGFMMVISYFFFLIICMVLAKKNLFDIYAVKKLVSVFIWGMYLAVPGLILSEYIRNKYLILCIPFVINYFMCTFVTKIVKYDIYKYFAPDSFQILLLTESKQIIVSCIILTVLIIIGIVNRKILFERRLDCGQK</sequence>
<reference evidence="2 3" key="1">
    <citation type="submission" date="2010-02" db="EMBL/GenBank/DDBJ databases">
        <authorList>
            <person name="Weinstock G."/>
            <person name="Sodergren E."/>
            <person name="Clifton S."/>
            <person name="Fulton L."/>
            <person name="Fulton B."/>
            <person name="Courtney L."/>
            <person name="Fronick C."/>
            <person name="Harrison M."/>
            <person name="Strong C."/>
            <person name="Farmer C."/>
            <person name="Delahaunty K."/>
            <person name="Markovic C."/>
            <person name="Hall O."/>
            <person name="Minx P."/>
            <person name="Tomlinson C."/>
            <person name="Mitreva M."/>
            <person name="Nelson J."/>
            <person name="Hou S."/>
            <person name="Wollam A."/>
            <person name="Pepin K.H."/>
            <person name="Johnson M."/>
            <person name="Bhonagiri V."/>
            <person name="Zhang X."/>
            <person name="Suruliraj S."/>
            <person name="Warren W."/>
            <person name="Chinwalla A."/>
            <person name="Mardis E.R."/>
            <person name="Wilson R.K."/>
        </authorList>
    </citation>
    <scope>NUCLEOTIDE SEQUENCE [LARGE SCALE GENOMIC DNA]</scope>
    <source>
        <strain evidence="2 3">DSM 2876</strain>
    </source>
</reference>
<name>D4S097_9FIRM</name>